<keyword evidence="4 5" id="KW-0378">Hydrolase</keyword>
<name>A0A3D9LAQ2_9MICC</name>
<evidence type="ECO:0000313" key="8">
    <source>
        <dbReference type="EMBL" id="REE03202.1"/>
    </source>
</evidence>
<keyword evidence="3 5" id="KW-0540">Nuclease</keyword>
<evidence type="ECO:0000256" key="3">
    <source>
        <dbReference type="ARBA" id="ARBA00022722"/>
    </source>
</evidence>
<proteinExistence type="inferred from homology"/>
<dbReference type="EMBL" id="QREH01000001">
    <property type="protein sequence ID" value="REE03202.1"/>
    <property type="molecule type" value="Genomic_DNA"/>
</dbReference>
<reference evidence="8 9" key="1">
    <citation type="submission" date="2018-07" db="EMBL/GenBank/DDBJ databases">
        <title>Sequencing the genomes of 1000 actinobacteria strains.</title>
        <authorList>
            <person name="Klenk H.-P."/>
        </authorList>
    </citation>
    <scope>NUCLEOTIDE SEQUENCE [LARGE SCALE GENOMIC DNA]</scope>
    <source>
        <strain evidence="8 9">DSM 14442</strain>
    </source>
</reference>
<dbReference type="Gene3D" id="3.30.420.140">
    <property type="entry name" value="YqgF/RNase H-like domain"/>
    <property type="match status" value="1"/>
</dbReference>
<dbReference type="SUPFAM" id="SSF53098">
    <property type="entry name" value="Ribonuclease H-like"/>
    <property type="match status" value="1"/>
</dbReference>
<dbReference type="PANTHER" id="PTHR33317">
    <property type="entry name" value="POLYNUCLEOTIDYL TRANSFERASE, RIBONUCLEASE H-LIKE SUPERFAMILY PROTEIN"/>
    <property type="match status" value="1"/>
</dbReference>
<dbReference type="Proteomes" id="UP000256727">
    <property type="component" value="Unassembled WGS sequence"/>
</dbReference>
<organism evidence="8 9">
    <name type="scientific">Citricoccus muralis</name>
    <dbReference type="NCBI Taxonomy" id="169134"/>
    <lineage>
        <taxon>Bacteria</taxon>
        <taxon>Bacillati</taxon>
        <taxon>Actinomycetota</taxon>
        <taxon>Actinomycetes</taxon>
        <taxon>Micrococcales</taxon>
        <taxon>Micrococcaceae</taxon>
        <taxon>Citricoccus</taxon>
    </lineage>
</organism>
<evidence type="ECO:0000259" key="7">
    <source>
        <dbReference type="SMART" id="SM00732"/>
    </source>
</evidence>
<dbReference type="NCBIfam" id="TIGR00250">
    <property type="entry name" value="RNAse_H_YqgF"/>
    <property type="match status" value="1"/>
</dbReference>
<dbReference type="GO" id="GO:0000967">
    <property type="term" value="P:rRNA 5'-end processing"/>
    <property type="evidence" value="ECO:0007669"/>
    <property type="project" value="UniProtKB-UniRule"/>
</dbReference>
<evidence type="ECO:0000256" key="2">
    <source>
        <dbReference type="ARBA" id="ARBA00022517"/>
    </source>
</evidence>
<dbReference type="RefSeq" id="WP_115931357.1">
    <property type="nucleotide sequence ID" value="NZ_QREH01000001.1"/>
</dbReference>
<dbReference type="InterPro" id="IPR037027">
    <property type="entry name" value="YqgF/RNaseH-like_dom_sf"/>
</dbReference>
<keyword evidence="1 5" id="KW-0963">Cytoplasm</keyword>
<evidence type="ECO:0000313" key="9">
    <source>
        <dbReference type="Proteomes" id="UP000256727"/>
    </source>
</evidence>
<dbReference type="Pfam" id="PF03652">
    <property type="entry name" value="RuvX"/>
    <property type="match status" value="1"/>
</dbReference>
<evidence type="ECO:0000256" key="4">
    <source>
        <dbReference type="ARBA" id="ARBA00022801"/>
    </source>
</evidence>
<evidence type="ECO:0000256" key="5">
    <source>
        <dbReference type="HAMAP-Rule" id="MF_00651"/>
    </source>
</evidence>
<protein>
    <recommendedName>
        <fullName evidence="5">Putative pre-16S rRNA nuclease</fullName>
        <ecNumber evidence="5">3.1.-.-</ecNumber>
    </recommendedName>
</protein>
<dbReference type="SMART" id="SM00732">
    <property type="entry name" value="YqgFc"/>
    <property type="match status" value="1"/>
</dbReference>
<feature type="region of interest" description="Disordered" evidence="6">
    <location>
        <begin position="151"/>
        <end position="179"/>
    </location>
</feature>
<evidence type="ECO:0000256" key="1">
    <source>
        <dbReference type="ARBA" id="ARBA00022490"/>
    </source>
</evidence>
<sequence>MSGALQRGVRLGVDVGKARVGLAASDPDGILATPVKTLRRDLKKGFDRRLIVREALERAAVVVYVGYPVNMQGRSTESTEDAHRYAQDLAAELLAAGSPARVQLVDERLSTVTAHRQLHEAGRGSRTHREVVDQVAAVQILEQALNMQQSLQRDAGRPVLVPAPEGPEGEDGTRGRSDS</sequence>
<dbReference type="OrthoDB" id="9790539at2"/>
<dbReference type="GO" id="GO:0005829">
    <property type="term" value="C:cytosol"/>
    <property type="evidence" value="ECO:0007669"/>
    <property type="project" value="TreeGrafter"/>
</dbReference>
<dbReference type="AlphaFoldDB" id="A0A3D9LAQ2"/>
<dbReference type="HAMAP" id="MF_00651">
    <property type="entry name" value="Nuclease_YqgF"/>
    <property type="match status" value="1"/>
</dbReference>
<accession>A0A3D9LAQ2</accession>
<comment type="caution">
    <text evidence="8">The sequence shown here is derived from an EMBL/GenBank/DDBJ whole genome shotgun (WGS) entry which is preliminary data.</text>
</comment>
<dbReference type="InterPro" id="IPR006641">
    <property type="entry name" value="YqgF/RNaseH-like_dom"/>
</dbReference>
<evidence type="ECO:0000256" key="6">
    <source>
        <dbReference type="SAM" id="MobiDB-lite"/>
    </source>
</evidence>
<dbReference type="GO" id="GO:0004518">
    <property type="term" value="F:nuclease activity"/>
    <property type="evidence" value="ECO:0007669"/>
    <property type="project" value="UniProtKB-KW"/>
</dbReference>
<dbReference type="InterPro" id="IPR012337">
    <property type="entry name" value="RNaseH-like_sf"/>
</dbReference>
<feature type="domain" description="YqgF/RNase H-like" evidence="7">
    <location>
        <begin position="8"/>
        <end position="114"/>
    </location>
</feature>
<keyword evidence="9" id="KW-1185">Reference proteome</keyword>
<dbReference type="PANTHER" id="PTHR33317:SF4">
    <property type="entry name" value="POLYNUCLEOTIDYL TRANSFERASE, RIBONUCLEASE H-LIKE SUPERFAMILY PROTEIN"/>
    <property type="match status" value="1"/>
</dbReference>
<keyword evidence="2 5" id="KW-0690">Ribosome biogenesis</keyword>
<dbReference type="EC" id="3.1.-.-" evidence="5"/>
<dbReference type="InterPro" id="IPR005227">
    <property type="entry name" value="YqgF"/>
</dbReference>
<comment type="function">
    <text evidence="5">Could be a nuclease involved in processing of the 5'-end of pre-16S rRNA.</text>
</comment>
<dbReference type="CDD" id="cd16964">
    <property type="entry name" value="YqgF"/>
    <property type="match status" value="1"/>
</dbReference>
<comment type="subcellular location">
    <subcellularLocation>
        <location evidence="5">Cytoplasm</location>
    </subcellularLocation>
</comment>
<gene>
    <name evidence="8" type="ORF">C8E99_1006</name>
</gene>
<comment type="similarity">
    <text evidence="5">Belongs to the YqgF HJR family.</text>
</comment>
<dbReference type="GO" id="GO:0016788">
    <property type="term" value="F:hydrolase activity, acting on ester bonds"/>
    <property type="evidence" value="ECO:0007669"/>
    <property type="project" value="UniProtKB-UniRule"/>
</dbReference>